<keyword evidence="3" id="KW-1185">Reference proteome</keyword>
<feature type="transmembrane region" description="Helical" evidence="1">
    <location>
        <begin position="32"/>
        <end position="49"/>
    </location>
</feature>
<protein>
    <recommendedName>
        <fullName evidence="4">YcxB family protein</fullName>
    </recommendedName>
</protein>
<evidence type="ECO:0000313" key="3">
    <source>
        <dbReference type="Proteomes" id="UP001438292"/>
    </source>
</evidence>
<keyword evidence="1" id="KW-0812">Transmembrane</keyword>
<organism evidence="2 3">
    <name type="scientific">Chromobacterium piscinae</name>
    <dbReference type="NCBI Taxonomy" id="686831"/>
    <lineage>
        <taxon>Bacteria</taxon>
        <taxon>Pseudomonadati</taxon>
        <taxon>Pseudomonadota</taxon>
        <taxon>Betaproteobacteria</taxon>
        <taxon>Neisseriales</taxon>
        <taxon>Chromobacteriaceae</taxon>
        <taxon>Chromobacterium</taxon>
    </lineage>
</organism>
<sequence>MQTFFDLALNDDEVAVELPLTLQSSPRHHRNMMLAIFTFAILSALMYLLIPHWGWLAGGAAFLALAALASWGNRTPPQIRLDETGFQLTGGRKRIQRATRWKEIEHIGVIRLGMGQTYVCYQHTKDSGKSRPPGGLMLPCIFTLPSEELAALMEALRQAAGDDAAFHTQDGTPAA</sequence>
<proteinExistence type="predicted"/>
<evidence type="ECO:0008006" key="4">
    <source>
        <dbReference type="Google" id="ProtNLM"/>
    </source>
</evidence>
<evidence type="ECO:0000256" key="1">
    <source>
        <dbReference type="SAM" id="Phobius"/>
    </source>
</evidence>
<keyword evidence="1" id="KW-0472">Membrane</keyword>
<dbReference type="RefSeq" id="WP_221666373.1">
    <property type="nucleotide sequence ID" value="NZ_JBDJHV010000014.1"/>
</dbReference>
<name>A0ABV0H319_9NEIS</name>
<accession>A0ABV0H319</accession>
<dbReference type="Proteomes" id="UP001438292">
    <property type="component" value="Unassembled WGS sequence"/>
</dbReference>
<dbReference type="EMBL" id="JBDQQU010000007">
    <property type="protein sequence ID" value="MEO3954111.1"/>
    <property type="molecule type" value="Genomic_DNA"/>
</dbReference>
<keyword evidence="1" id="KW-1133">Transmembrane helix</keyword>
<gene>
    <name evidence="2" type="ORF">ABH309_06565</name>
</gene>
<comment type="caution">
    <text evidence="2">The sequence shown here is derived from an EMBL/GenBank/DDBJ whole genome shotgun (WGS) entry which is preliminary data.</text>
</comment>
<evidence type="ECO:0000313" key="2">
    <source>
        <dbReference type="EMBL" id="MEO3954111.1"/>
    </source>
</evidence>
<reference evidence="2 3" key="1">
    <citation type="submission" date="2024-05" db="EMBL/GenBank/DDBJ databases">
        <authorList>
            <person name="De Oliveira J.P."/>
            <person name="Noriler S.A."/>
            <person name="De Oliveira A.G."/>
            <person name="Sipoli D.S."/>
        </authorList>
    </citation>
    <scope>NUCLEOTIDE SEQUENCE [LARGE SCALE GENOMIC DNA]</scope>
    <source>
        <strain evidence="2 3">LABIM186</strain>
    </source>
</reference>